<reference evidence="1 2" key="1">
    <citation type="submission" date="2018-02" db="EMBL/GenBank/DDBJ databases">
        <title>The draft genome of Phyllobacterium myrsinacearum DSM5892.</title>
        <authorList>
            <person name="Li L."/>
            <person name="Liu L."/>
            <person name="Zhang X."/>
            <person name="Wang T."/>
        </authorList>
    </citation>
    <scope>NUCLEOTIDE SEQUENCE [LARGE SCALE GENOMIC DNA]</scope>
    <source>
        <strain evidence="1 2">DSM 5892</strain>
    </source>
</reference>
<dbReference type="Proteomes" id="UP000238563">
    <property type="component" value="Unassembled WGS sequence"/>
</dbReference>
<evidence type="ECO:0000313" key="1">
    <source>
        <dbReference type="EMBL" id="PRD52176.1"/>
    </source>
</evidence>
<sequence>MGNRRLPIIIESQGGDLDAGIKMGRMVRNRGLNVAVGHTRFEVCRPELKSCKPLFSKDIAFAGTAVPERANCDSACQYVLAGGTRRIASPYNYLGVHKPFKPNQNVEKAVARVKPMLKDFFSEMNVDPTIVDLAYASTKMTDLTSKQATDFRLITEPGDVFNLMAVDVCKQVPLPENCITRTGK</sequence>
<dbReference type="AlphaFoldDB" id="A0A2S9JGR7"/>
<keyword evidence="2" id="KW-1185">Reference proteome</keyword>
<dbReference type="Gene3D" id="3.90.226.10">
    <property type="entry name" value="2-enoyl-CoA Hydratase, Chain A, domain 1"/>
    <property type="match status" value="1"/>
</dbReference>
<dbReference type="RefSeq" id="WP_105734686.1">
    <property type="nucleotide sequence ID" value="NZ_PVBT01000004.1"/>
</dbReference>
<protein>
    <submittedName>
        <fullName evidence="1">Uncharacterized protein</fullName>
    </submittedName>
</protein>
<dbReference type="EMBL" id="PVBT01000004">
    <property type="protein sequence ID" value="PRD52176.1"/>
    <property type="molecule type" value="Genomic_DNA"/>
</dbReference>
<organism evidence="1 2">
    <name type="scientific">Phyllobacterium myrsinacearum</name>
    <dbReference type="NCBI Taxonomy" id="28101"/>
    <lineage>
        <taxon>Bacteria</taxon>
        <taxon>Pseudomonadati</taxon>
        <taxon>Pseudomonadota</taxon>
        <taxon>Alphaproteobacteria</taxon>
        <taxon>Hyphomicrobiales</taxon>
        <taxon>Phyllobacteriaceae</taxon>
        <taxon>Phyllobacterium</taxon>
    </lineage>
</organism>
<dbReference type="OrthoDB" id="5936191at2"/>
<comment type="caution">
    <text evidence="1">The sequence shown here is derived from an EMBL/GenBank/DDBJ whole genome shotgun (WGS) entry which is preliminary data.</text>
</comment>
<evidence type="ECO:0000313" key="2">
    <source>
        <dbReference type="Proteomes" id="UP000238563"/>
    </source>
</evidence>
<accession>A0A2S9JGR7</accession>
<name>A0A2S9JGR7_9HYPH</name>
<proteinExistence type="predicted"/>
<gene>
    <name evidence="1" type="ORF">C5750_14770</name>
</gene>